<comment type="caution">
    <text evidence="3">The sequence shown here is derived from an EMBL/GenBank/DDBJ whole genome shotgun (WGS) entry which is preliminary data.</text>
</comment>
<dbReference type="RefSeq" id="WP_008516993.1">
    <property type="nucleotide sequence ID" value="NZ_ACJM01000009.1"/>
</dbReference>
<dbReference type="Pfam" id="PF07670">
    <property type="entry name" value="Gate"/>
    <property type="match status" value="1"/>
</dbReference>
<feature type="transmembrane region" description="Helical" evidence="1">
    <location>
        <begin position="83"/>
        <end position="104"/>
    </location>
</feature>
<accession>C0GHJ8</accession>
<feature type="transmembrane region" description="Helical" evidence="1">
    <location>
        <begin position="50"/>
        <end position="76"/>
    </location>
</feature>
<dbReference type="OrthoDB" id="1645614at2"/>
<feature type="transmembrane region" description="Helical" evidence="1">
    <location>
        <begin position="335"/>
        <end position="357"/>
    </location>
</feature>
<dbReference type="InterPro" id="IPR014226">
    <property type="entry name" value="Spore_IM_YlbJ"/>
</dbReference>
<evidence type="ECO:0000259" key="2">
    <source>
        <dbReference type="Pfam" id="PF07670"/>
    </source>
</evidence>
<sequence length="412" mass="44470">MRTKRITKDHVLTYFMAGLGVFLTISMVLFPEDAFAAAVKGLDVWWNIVFPALLPFFIGAELLMGLGVVHFMGVLLQPLMRPIFNVPGVGSFVMAMGLASGFPIGSILTTRLRRDGLCTKVEGERLMSFTNTADPLFMFGAVAVGMFGYPQIGITIAIAHYLSSVSTGILLRFYGRSQPNTREEISGGSILWRALTALYRARKKDDRPMGKLMGDAIRNSVNTLLLIGGFIILFSVIIRIMTVIGIVGIMSTVILRILGPLGLDPSLTPAIISGLFEVTLGTQLAGEAAANVPMIQAVMVAGAIIAWSGLSVHAQVASIISQTDMKVTPFICARFVHACLAAVYTYLLMGPFAPAVSATMPVFANLQPDGGMSFWQLAAHMSWLFIILTLALLVFSLALGAFKNLKLIIFRS</sequence>
<protein>
    <submittedName>
        <fullName evidence="3">Sporulation integral membrane protein YlbJ</fullName>
    </submittedName>
</protein>
<evidence type="ECO:0000313" key="4">
    <source>
        <dbReference type="Proteomes" id="UP000006443"/>
    </source>
</evidence>
<dbReference type="NCBIfam" id="TIGR02871">
    <property type="entry name" value="spore_ylbJ"/>
    <property type="match status" value="1"/>
</dbReference>
<dbReference type="AlphaFoldDB" id="C0GHJ8"/>
<proteinExistence type="predicted"/>
<feature type="transmembrane region" description="Helical" evidence="1">
    <location>
        <begin position="377"/>
        <end position="402"/>
    </location>
</feature>
<gene>
    <name evidence="3" type="ORF">DealDRAFT_1957</name>
</gene>
<dbReference type="EMBL" id="ACJM01000009">
    <property type="protein sequence ID" value="EEG77204.1"/>
    <property type="molecule type" value="Genomic_DNA"/>
</dbReference>
<evidence type="ECO:0000256" key="1">
    <source>
        <dbReference type="SAM" id="Phobius"/>
    </source>
</evidence>
<keyword evidence="1" id="KW-1133">Transmembrane helix</keyword>
<keyword evidence="1" id="KW-0812">Transmembrane</keyword>
<feature type="transmembrane region" description="Helical" evidence="1">
    <location>
        <begin position="12"/>
        <end position="30"/>
    </location>
</feature>
<reference evidence="3 4" key="1">
    <citation type="submission" date="2009-02" db="EMBL/GenBank/DDBJ databases">
        <title>Sequencing of the draft genome and assembly of Dethiobacter alkaliphilus AHT 1.</title>
        <authorList>
            <consortium name="US DOE Joint Genome Institute (JGI-PGF)"/>
            <person name="Lucas S."/>
            <person name="Copeland A."/>
            <person name="Lapidus A."/>
            <person name="Glavina del Rio T."/>
            <person name="Dalin E."/>
            <person name="Tice H."/>
            <person name="Bruce D."/>
            <person name="Goodwin L."/>
            <person name="Pitluck S."/>
            <person name="Larimer F."/>
            <person name="Land M.L."/>
            <person name="Hauser L."/>
            <person name="Muyzer G."/>
        </authorList>
    </citation>
    <scope>NUCLEOTIDE SEQUENCE [LARGE SCALE GENOMIC DNA]</scope>
    <source>
        <strain evidence="3 4">AHT 1</strain>
    </source>
</reference>
<feature type="transmembrane region" description="Helical" evidence="1">
    <location>
        <begin position="294"/>
        <end position="314"/>
    </location>
</feature>
<dbReference type="InterPro" id="IPR011642">
    <property type="entry name" value="Gate_dom"/>
</dbReference>
<feature type="transmembrane region" description="Helical" evidence="1">
    <location>
        <begin position="224"/>
        <end position="257"/>
    </location>
</feature>
<dbReference type="STRING" id="555088.DealDRAFT_1957"/>
<evidence type="ECO:0000313" key="3">
    <source>
        <dbReference type="EMBL" id="EEG77204.1"/>
    </source>
</evidence>
<dbReference type="eggNOG" id="COG3314">
    <property type="taxonomic scope" value="Bacteria"/>
</dbReference>
<dbReference type="Proteomes" id="UP000006443">
    <property type="component" value="Unassembled WGS sequence"/>
</dbReference>
<feature type="domain" description="Nucleoside transporter/FeoB GTPase Gate" evidence="2">
    <location>
        <begin position="49"/>
        <end position="148"/>
    </location>
</feature>
<name>C0GHJ8_DETAL</name>
<keyword evidence="1" id="KW-0472">Membrane</keyword>
<feature type="transmembrane region" description="Helical" evidence="1">
    <location>
        <begin position="136"/>
        <end position="162"/>
    </location>
</feature>
<keyword evidence="4" id="KW-1185">Reference proteome</keyword>
<organism evidence="3 4">
    <name type="scientific">Dethiobacter alkaliphilus AHT 1</name>
    <dbReference type="NCBI Taxonomy" id="555088"/>
    <lineage>
        <taxon>Bacteria</taxon>
        <taxon>Bacillati</taxon>
        <taxon>Bacillota</taxon>
        <taxon>Dethiobacteria</taxon>
        <taxon>Dethiobacterales</taxon>
        <taxon>Dethiobacteraceae</taxon>
        <taxon>Dethiobacter</taxon>
    </lineage>
</organism>